<name>A0A081CD67_PSEA2</name>
<dbReference type="OrthoDB" id="2551425at2759"/>
<dbReference type="EMBL" id="DF830073">
    <property type="protein sequence ID" value="GAK64613.1"/>
    <property type="molecule type" value="Genomic_DNA"/>
</dbReference>
<organism evidence="1 2">
    <name type="scientific">Pseudozyma antarctica</name>
    <name type="common">Yeast</name>
    <name type="synonym">Candida antarctica</name>
    <dbReference type="NCBI Taxonomy" id="84753"/>
    <lineage>
        <taxon>Eukaryota</taxon>
        <taxon>Fungi</taxon>
        <taxon>Dikarya</taxon>
        <taxon>Basidiomycota</taxon>
        <taxon>Ustilaginomycotina</taxon>
        <taxon>Ustilaginomycetes</taxon>
        <taxon>Ustilaginales</taxon>
        <taxon>Ustilaginaceae</taxon>
        <taxon>Moesziomyces</taxon>
    </lineage>
</organism>
<evidence type="ECO:0000313" key="1">
    <source>
        <dbReference type="EMBL" id="GAK64613.1"/>
    </source>
</evidence>
<gene>
    <name evidence="1" type="ORF">PAN0_006d2827</name>
</gene>
<dbReference type="HOGENOM" id="CLU_258077_0_0_1"/>
<protein>
    <submittedName>
        <fullName evidence="1">Uncharacterized protein</fullName>
    </submittedName>
</protein>
<keyword evidence="2" id="KW-1185">Reference proteome</keyword>
<sequence length="1308" mass="136876">MDVLPPAPSPSASPSRLAMASPQRLRRSLRLSGASSLSSPVRDLNKENLGFASNTQPSSSAKTPAIGLTDDAKHSSSPLSGSPLASSSPQHSSPVRARSSPTRHRSPLRRRLVGPSDDFVSSSDESDDSAVVFFGKPSSAEKKKRIHYEQRVLEKRLKHKDSLVLTRRRPISFNPDDTMLVDDHLDYGWSASGPAPTPSRSVLLNFDAVAESPASPVSPTRSRRISSLPSKSPSASPSRTPDTQPPAGEPDEDTLTAEVQTLTTPAERQDSPSDPKSPQRAPKTDVKADEGHQQRPSESPCGNARQVNPFVEAQKSPAKNSASHSPAKQLNKSPHRNQSPIRSVETLIGATMSQNREAHSPQRSPRRSPRLSLRALQLSTSPTKLGSQQLAFASPSPFQHALPPVQATPSQQLASTQLVPPSTGLSRFACLQNISSISQPPETPANRVLSMRLGHHAVVPSPFISSGAFAPVAESPAKAMQTPRTPSRAEPTFSLPSPPKMAAPSEQRAPPSPSKAAPTPATPSVRFADPESRTTPSATTRRQEDDVTLAARSPSAKTTHASPDRTGSPCASRVPPQPLSSPVRQESEAVNASLLTPARESVSVSDANNASPAPVFRQTARRVPIHQHEADFGVKVSPERSPRKAYTNSSAKSVDFGPKPERIPARRVQVHSTAAARTNVLKPGERAGQEASRAPSVASKAARSVSVGSNRFGSQGTSLPPSALSGAAKAIQHRLASAPAAAAAAAQPASRGVSSSQGPSVASKASRGQNSASAIFGHKLSSPDKPARSVSGLPRPRPATAGISSLPSGGPGTRLPRPASSSQSAGPVRPTSRPVPMAIARLAPSQSGLNRVNSGAPTAKAATAAATAGAEADKSIAKSATVVEDDPAARTSSALKAGPASDFDAPSEASTRVNASEDPTPSVTLAARSSPAKPSVNMASKGSALGGPTRAIGRNPEQGVVRSSSPVTLVASSKPAASARPPPVMLDPEQQRLRCLAMQEKARNRAPKANTTPATSEAEESPSSEIATDGAQSSDGADQLVSQAPPSATSRPLANERSVSSPTDASAEMLPGTSTQSGPAATSQALPATAVASAATAVPVPPTTTTGRPLRSARNASRSLTPSATRVPPSRGRALSLNDIIAARKIDVPLSLTDQLRLADTVHKKHNEKTLARYKITKIQRPYERPPSPDRHDHEPEACIITDDISSHRLGKGDAAPYSTPTKRAAQSDSGSSEARKCVRWYRPLFVGKGAQYGTQKCESKPALKPIHYELDRLGNKIATGNSPKLGKGQSIIIYRNYFKGEAEPADD</sequence>
<accession>A0A081CD67</accession>
<proteinExistence type="predicted"/>
<dbReference type="Proteomes" id="UP000053758">
    <property type="component" value="Unassembled WGS sequence"/>
</dbReference>
<dbReference type="RefSeq" id="XP_014656956.1">
    <property type="nucleotide sequence ID" value="XM_014801470.1"/>
</dbReference>
<evidence type="ECO:0000313" key="2">
    <source>
        <dbReference type="Proteomes" id="UP000053758"/>
    </source>
</evidence>
<reference evidence="2" key="1">
    <citation type="journal article" date="2014" name="Genome Announc.">
        <title>Draft Genome Sequence of the Yeast Pseudozyma antarctica Type Strain JCM10317, a Producer of the Glycolipid Biosurfactants, Mannosylerythritol Lipids.</title>
        <authorList>
            <person name="Saika A."/>
            <person name="Koike H."/>
            <person name="Hori T."/>
            <person name="Fukuoka T."/>
            <person name="Sato S."/>
            <person name="Habe H."/>
            <person name="Kitamoto D."/>
            <person name="Morita T."/>
        </authorList>
    </citation>
    <scope>NUCLEOTIDE SEQUENCE [LARGE SCALE GENOMIC DNA]</scope>
    <source>
        <strain evidence="2">JCM 10317</strain>
    </source>
</reference>
<dbReference type="GeneID" id="26303771"/>